<evidence type="ECO:0000256" key="2">
    <source>
        <dbReference type="ARBA" id="ARBA00022448"/>
    </source>
</evidence>
<dbReference type="InterPro" id="IPR011701">
    <property type="entry name" value="MFS"/>
</dbReference>
<evidence type="ECO:0000313" key="7">
    <source>
        <dbReference type="EMBL" id="PMD15255.1"/>
    </source>
</evidence>
<dbReference type="InterPro" id="IPR036259">
    <property type="entry name" value="MFS_trans_sf"/>
</dbReference>
<dbReference type="AlphaFoldDB" id="A0A2J6PMK6"/>
<reference evidence="7 8" key="1">
    <citation type="submission" date="2016-05" db="EMBL/GenBank/DDBJ databases">
        <title>A degradative enzymes factory behind the ericoid mycorrhizal symbiosis.</title>
        <authorList>
            <consortium name="DOE Joint Genome Institute"/>
            <person name="Martino E."/>
            <person name="Morin E."/>
            <person name="Grelet G."/>
            <person name="Kuo A."/>
            <person name="Kohler A."/>
            <person name="Daghino S."/>
            <person name="Barry K."/>
            <person name="Choi C."/>
            <person name="Cichocki N."/>
            <person name="Clum A."/>
            <person name="Copeland A."/>
            <person name="Hainaut M."/>
            <person name="Haridas S."/>
            <person name="Labutti K."/>
            <person name="Lindquist E."/>
            <person name="Lipzen A."/>
            <person name="Khouja H.-R."/>
            <person name="Murat C."/>
            <person name="Ohm R."/>
            <person name="Olson A."/>
            <person name="Spatafora J."/>
            <person name="Veneault-Fourrey C."/>
            <person name="Henrissat B."/>
            <person name="Grigoriev I."/>
            <person name="Martin F."/>
            <person name="Perotto S."/>
        </authorList>
    </citation>
    <scope>NUCLEOTIDE SEQUENCE [LARGE SCALE GENOMIC DNA]</scope>
    <source>
        <strain evidence="7 8">UAMH 7357</strain>
    </source>
</reference>
<keyword evidence="3 6" id="KW-0812">Transmembrane</keyword>
<feature type="transmembrane region" description="Helical" evidence="6">
    <location>
        <begin position="80"/>
        <end position="100"/>
    </location>
</feature>
<dbReference type="Gene3D" id="1.20.1250.20">
    <property type="entry name" value="MFS general substrate transporter like domains"/>
    <property type="match status" value="2"/>
</dbReference>
<name>A0A2J6PMK6_9HELO</name>
<accession>A0A2J6PMK6</accession>
<feature type="transmembrane region" description="Helical" evidence="6">
    <location>
        <begin position="274"/>
        <end position="296"/>
    </location>
</feature>
<feature type="transmembrane region" description="Helical" evidence="6">
    <location>
        <begin position="302"/>
        <end position="323"/>
    </location>
</feature>
<feature type="transmembrane region" description="Helical" evidence="6">
    <location>
        <begin position="245"/>
        <end position="262"/>
    </location>
</feature>
<evidence type="ECO:0000256" key="3">
    <source>
        <dbReference type="ARBA" id="ARBA00022692"/>
    </source>
</evidence>
<dbReference type="PANTHER" id="PTHR43791:SF103">
    <property type="entry name" value="MAJOR FACILITATOR SUPERFAMILY (MFS) PROFILE DOMAIN-CONTAINING PROTEIN-RELATED"/>
    <property type="match status" value="1"/>
</dbReference>
<dbReference type="OrthoDB" id="6730379at2759"/>
<proteinExistence type="predicted"/>
<feature type="transmembrane region" description="Helical" evidence="6">
    <location>
        <begin position="184"/>
        <end position="206"/>
    </location>
</feature>
<evidence type="ECO:0000256" key="1">
    <source>
        <dbReference type="ARBA" id="ARBA00004141"/>
    </source>
</evidence>
<evidence type="ECO:0000313" key="8">
    <source>
        <dbReference type="Proteomes" id="UP000235672"/>
    </source>
</evidence>
<dbReference type="PANTHER" id="PTHR43791">
    <property type="entry name" value="PERMEASE-RELATED"/>
    <property type="match status" value="1"/>
</dbReference>
<dbReference type="GO" id="GO:0016020">
    <property type="term" value="C:membrane"/>
    <property type="evidence" value="ECO:0007669"/>
    <property type="project" value="UniProtKB-SubCell"/>
</dbReference>
<keyword evidence="8" id="KW-1185">Reference proteome</keyword>
<evidence type="ECO:0000256" key="5">
    <source>
        <dbReference type="ARBA" id="ARBA00023136"/>
    </source>
</evidence>
<dbReference type="Pfam" id="PF07690">
    <property type="entry name" value="MFS_1"/>
    <property type="match status" value="1"/>
</dbReference>
<keyword evidence="4 6" id="KW-1133">Transmembrane helix</keyword>
<comment type="subcellular location">
    <subcellularLocation>
        <location evidence="1">Membrane</location>
        <topology evidence="1">Multi-pass membrane protein</topology>
    </subcellularLocation>
</comment>
<evidence type="ECO:0000256" key="6">
    <source>
        <dbReference type="SAM" id="Phobius"/>
    </source>
</evidence>
<dbReference type="GO" id="GO:0022857">
    <property type="term" value="F:transmembrane transporter activity"/>
    <property type="evidence" value="ECO:0007669"/>
    <property type="project" value="InterPro"/>
</dbReference>
<sequence>MCHGAASSFISLLILRVLLGVFESIISPRFSLITGIWYKPSEHSLRHGIWFAGNGLASIFGGVLGYVIGKIDDKISAWRWLFIIFGLITFTWSIILMLFLPDSAMTAKWLTPDEREIAHSRPQKNINSFKSTRWKKNQAVEALTDLKTWLLFFYTAFTSLPNGGVTNFTSVIIKGLSHDEFHTLLLGMPQGACQVIFALTAALLATKLRKSRCIIIACLLCVAMLGWCLVGYLPESHIGGRLGGVFIFAAYASGFPLSLSIIASDVGGYTKKTVVSAIVFLAYCAGNISGPQVFFARQAPHYRTGCKICIICLCLGILDILVLRQYMDWDNKKRDRVQGVCIEAEPSKLVELDGGSGVVQLPPSGLDETDLEQESFRYIL</sequence>
<keyword evidence="5 6" id="KW-0472">Membrane</keyword>
<dbReference type="EMBL" id="KZ613515">
    <property type="protein sequence ID" value="PMD15255.1"/>
    <property type="molecule type" value="Genomic_DNA"/>
</dbReference>
<feature type="transmembrane region" description="Helical" evidence="6">
    <location>
        <begin position="213"/>
        <end position="233"/>
    </location>
</feature>
<protein>
    <submittedName>
        <fullName evidence="7">MFS general substrate transporter</fullName>
    </submittedName>
</protein>
<gene>
    <name evidence="7" type="ORF">NA56DRAFT_664134</name>
</gene>
<dbReference type="Proteomes" id="UP000235672">
    <property type="component" value="Unassembled WGS sequence"/>
</dbReference>
<keyword evidence="2" id="KW-0813">Transport</keyword>
<feature type="transmembrane region" description="Helical" evidence="6">
    <location>
        <begin position="48"/>
        <end position="68"/>
    </location>
</feature>
<evidence type="ECO:0000256" key="4">
    <source>
        <dbReference type="ARBA" id="ARBA00022989"/>
    </source>
</evidence>
<organism evidence="7 8">
    <name type="scientific">Hyaloscypha hepaticicola</name>
    <dbReference type="NCBI Taxonomy" id="2082293"/>
    <lineage>
        <taxon>Eukaryota</taxon>
        <taxon>Fungi</taxon>
        <taxon>Dikarya</taxon>
        <taxon>Ascomycota</taxon>
        <taxon>Pezizomycotina</taxon>
        <taxon>Leotiomycetes</taxon>
        <taxon>Helotiales</taxon>
        <taxon>Hyaloscyphaceae</taxon>
        <taxon>Hyaloscypha</taxon>
    </lineage>
</organism>
<dbReference type="SUPFAM" id="SSF103473">
    <property type="entry name" value="MFS general substrate transporter"/>
    <property type="match status" value="1"/>
</dbReference>